<reference evidence="1" key="1">
    <citation type="journal article" date="2015" name="Nature">
        <title>Complex archaea that bridge the gap between prokaryotes and eukaryotes.</title>
        <authorList>
            <person name="Spang A."/>
            <person name="Saw J.H."/>
            <person name="Jorgensen S.L."/>
            <person name="Zaremba-Niedzwiedzka K."/>
            <person name="Martijn J."/>
            <person name="Lind A.E."/>
            <person name="van Eijk R."/>
            <person name="Schleper C."/>
            <person name="Guy L."/>
            <person name="Ettema T.J."/>
        </authorList>
    </citation>
    <scope>NUCLEOTIDE SEQUENCE</scope>
</reference>
<proteinExistence type="predicted"/>
<organism evidence="1">
    <name type="scientific">marine sediment metagenome</name>
    <dbReference type="NCBI Taxonomy" id="412755"/>
    <lineage>
        <taxon>unclassified sequences</taxon>
        <taxon>metagenomes</taxon>
        <taxon>ecological metagenomes</taxon>
    </lineage>
</organism>
<dbReference type="AlphaFoldDB" id="A0A0F9P0X3"/>
<gene>
    <name evidence="1" type="ORF">LCGC14_0902340</name>
</gene>
<comment type="caution">
    <text evidence="1">The sequence shown here is derived from an EMBL/GenBank/DDBJ whole genome shotgun (WGS) entry which is preliminary data.</text>
</comment>
<name>A0A0F9P0X3_9ZZZZ</name>
<protein>
    <submittedName>
        <fullName evidence="1">Uncharacterized protein</fullName>
    </submittedName>
</protein>
<dbReference type="EMBL" id="LAZR01002947">
    <property type="protein sequence ID" value="KKN23709.1"/>
    <property type="molecule type" value="Genomic_DNA"/>
</dbReference>
<evidence type="ECO:0000313" key="1">
    <source>
        <dbReference type="EMBL" id="KKN23709.1"/>
    </source>
</evidence>
<accession>A0A0F9P0X3</accession>
<sequence length="132" mass="15992">MRRATDKEKRELWDWTDTPFKNLQYIGHQLEEVREKKYPNVDVENLNKYVLPKVLHIHSLIEQYTFKQASKWFYSEAQVWDKKTYPIEVLKGTLVATEFCQNEDAEEVIIWALFWTLFATMRKDKETDNKDE</sequence>